<protein>
    <submittedName>
        <fullName evidence="1">Family 10 glycosylhydrolase</fullName>
    </submittedName>
</protein>
<dbReference type="Gene3D" id="3.40.50.880">
    <property type="match status" value="1"/>
</dbReference>
<dbReference type="InterPro" id="IPR052177">
    <property type="entry name" value="Divisome_Glycosyl_Hydrolase"/>
</dbReference>
<dbReference type="Gene3D" id="3.20.20.80">
    <property type="entry name" value="Glycosidases"/>
    <property type="match status" value="1"/>
</dbReference>
<name>A0ABV5BGQ4_9BACL</name>
<proteinExistence type="predicted"/>
<dbReference type="InterPro" id="IPR017853">
    <property type="entry name" value="GH"/>
</dbReference>
<dbReference type="Pfam" id="PF14871">
    <property type="entry name" value="GHL6"/>
    <property type="match status" value="1"/>
</dbReference>
<accession>A0ABV5BGQ4</accession>
<comment type="caution">
    <text evidence="1">The sequence shown here is derived from an EMBL/GenBank/DDBJ whole genome shotgun (WGS) entry which is preliminary data.</text>
</comment>
<dbReference type="EMBL" id="JBHILM010000050">
    <property type="protein sequence ID" value="MFB5684886.1"/>
    <property type="molecule type" value="Genomic_DNA"/>
</dbReference>
<dbReference type="RefSeq" id="WP_375528552.1">
    <property type="nucleotide sequence ID" value="NZ_JBHILM010000050.1"/>
</dbReference>
<gene>
    <name evidence="1" type="ORF">ACE3NQ_28655</name>
</gene>
<dbReference type="PANTHER" id="PTHR43405:SF1">
    <property type="entry name" value="GLYCOSYL HYDROLASE DIGH"/>
    <property type="match status" value="1"/>
</dbReference>
<evidence type="ECO:0000313" key="2">
    <source>
        <dbReference type="Proteomes" id="UP001580407"/>
    </source>
</evidence>
<organism evidence="1 2">
    <name type="scientific">Paenibacillus terreus</name>
    <dbReference type="NCBI Taxonomy" id="1387834"/>
    <lineage>
        <taxon>Bacteria</taxon>
        <taxon>Bacillati</taxon>
        <taxon>Bacillota</taxon>
        <taxon>Bacilli</taxon>
        <taxon>Bacillales</taxon>
        <taxon>Paenibacillaceae</taxon>
        <taxon>Paenibacillus</taxon>
    </lineage>
</organism>
<dbReference type="SUPFAM" id="SSF51445">
    <property type="entry name" value="(Trans)glycosidases"/>
    <property type="match status" value="1"/>
</dbReference>
<keyword evidence="2" id="KW-1185">Reference proteome</keyword>
<reference evidence="1 2" key="1">
    <citation type="submission" date="2024-09" db="EMBL/GenBank/DDBJ databases">
        <authorList>
            <person name="Ruan L."/>
        </authorList>
    </citation>
    <scope>NUCLEOTIDE SEQUENCE [LARGE SCALE GENOMIC DNA]</scope>
    <source>
        <strain evidence="1 2">D33</strain>
    </source>
</reference>
<dbReference type="InterPro" id="IPR028212">
    <property type="entry name" value="GHL6"/>
</dbReference>
<sequence>MSWWTANKLRLIQNNLRETDADLDVGLLMKELQQFRANTLMINAGGIFAFYPSDLEHQVVTPYLKKDLLGEVITQAHARNMRVIARFDFSKAHESLFAAHPEWFYRDRDGREVNYFGIVHTCLNGEYQQEKSLESIGEVLDRYEVDGIFFNMFGYQHWDYSGNHYGPCYCGNCIRRFRELCGEELGEYTGRGHALHKVYRKFQEQTSRAILAQIHHFVKAKRPDVAISTYHPYMVDIVRKESNTSLTRPYPLWLYSASENVASVEQSWDDKLISNCSINAIDLTYRFTGVSPQENEIRLYQSIANGSGLDFCIIGAFAGYPDRKSFPAVQEVFRFHAEYEHVFGNLISLADVVLIKPAAPEAATEYMGLFKMLKESHVLFDTIVEEQIPAKQIALARVKAIILPGLQQTNADMREILRDLQRQGVSILATGCSFFEDEETLSALFAALYTGSTDSRLAGYLDVSDEQRFPSLKDRHWITASGGLARMVFDPDEADSLMPYIEPSTFGPPERAYGHSTGRFSGLGIVRRPGEGAGIYYAWHPGAQYAKHGFEDHKHAVTDILAGLTGPLTVETDIPESVELFFNRLPDGNCLLQLINLSGFNGTTYLKAIPIYRMNFRFNGIKLPERAYSLRKGEELTFQAKDEGEACFSLTLPYLDRYEAVVLEFSATEATVKEGNKT</sequence>
<dbReference type="InterPro" id="IPR029062">
    <property type="entry name" value="Class_I_gatase-like"/>
</dbReference>
<dbReference type="Proteomes" id="UP001580407">
    <property type="component" value="Unassembled WGS sequence"/>
</dbReference>
<evidence type="ECO:0000313" key="1">
    <source>
        <dbReference type="EMBL" id="MFB5684886.1"/>
    </source>
</evidence>
<dbReference type="PANTHER" id="PTHR43405">
    <property type="entry name" value="GLYCOSYL HYDROLASE DIGH"/>
    <property type="match status" value="1"/>
</dbReference>